<feature type="transmembrane region" description="Helical" evidence="3">
    <location>
        <begin position="7"/>
        <end position="24"/>
    </location>
</feature>
<dbReference type="InterPro" id="IPR058647">
    <property type="entry name" value="BSH_CzcB-like"/>
</dbReference>
<dbReference type="Pfam" id="PF25967">
    <property type="entry name" value="RND-MFP_C"/>
    <property type="match status" value="1"/>
</dbReference>
<feature type="domain" description="Multidrug resistance protein MdtA-like C-terminal permuted SH3" evidence="5">
    <location>
        <begin position="302"/>
        <end position="354"/>
    </location>
</feature>
<evidence type="ECO:0000256" key="3">
    <source>
        <dbReference type="SAM" id="Phobius"/>
    </source>
</evidence>
<dbReference type="GO" id="GO:0015562">
    <property type="term" value="F:efflux transmembrane transporter activity"/>
    <property type="evidence" value="ECO:0007669"/>
    <property type="project" value="TreeGrafter"/>
</dbReference>
<evidence type="ECO:0000259" key="6">
    <source>
        <dbReference type="Pfam" id="PF25973"/>
    </source>
</evidence>
<gene>
    <name evidence="7" type="ORF">E4656_08755</name>
</gene>
<protein>
    <submittedName>
        <fullName evidence="7">Efflux RND transporter periplasmic adaptor subunit</fullName>
    </submittedName>
</protein>
<keyword evidence="2" id="KW-0175">Coiled coil</keyword>
<evidence type="ECO:0000259" key="4">
    <source>
        <dbReference type="Pfam" id="PF25954"/>
    </source>
</evidence>
<dbReference type="EMBL" id="SRMF01000002">
    <property type="protein sequence ID" value="TGG94245.1"/>
    <property type="molecule type" value="Genomic_DNA"/>
</dbReference>
<dbReference type="Pfam" id="PF25973">
    <property type="entry name" value="BSH_CzcB"/>
    <property type="match status" value="1"/>
</dbReference>
<dbReference type="FunFam" id="2.40.30.170:FF:000010">
    <property type="entry name" value="Efflux RND transporter periplasmic adaptor subunit"/>
    <property type="match status" value="1"/>
</dbReference>
<dbReference type="Gene3D" id="2.40.30.170">
    <property type="match status" value="1"/>
</dbReference>
<name>A0A4Z0WCN2_9GAMM</name>
<feature type="domain" description="CzcB-like barrel-sandwich hybrid" evidence="6">
    <location>
        <begin position="84"/>
        <end position="211"/>
    </location>
</feature>
<organism evidence="7 8">
    <name type="scientific">Natronospirillum operosum</name>
    <dbReference type="NCBI Taxonomy" id="2759953"/>
    <lineage>
        <taxon>Bacteria</taxon>
        <taxon>Pseudomonadati</taxon>
        <taxon>Pseudomonadota</taxon>
        <taxon>Gammaproteobacteria</taxon>
        <taxon>Oceanospirillales</taxon>
        <taxon>Natronospirillaceae</taxon>
        <taxon>Natronospirillum</taxon>
    </lineage>
</organism>
<accession>A0A4Z0WCN2</accession>
<dbReference type="InterPro" id="IPR058792">
    <property type="entry name" value="Beta-barrel_RND_2"/>
</dbReference>
<dbReference type="OrthoDB" id="9806939at2"/>
<dbReference type="AlphaFoldDB" id="A0A4Z0WCN2"/>
<feature type="domain" description="CusB-like beta-barrel" evidence="4">
    <location>
        <begin position="217"/>
        <end position="289"/>
    </location>
</feature>
<sequence>MAVWKQATITLFILLLGAGGWLWWHPGAADWRAQMGFAQASEGSGQGGGGPGFGGTASVIGAEVVEGQRSDRLTAIGDGEALRSVMVTPEVGGRVATIERRSGDLVSTGDVIARLDDASERIALDRAELAVRDAETRLNRLQRMQSASSVTEAEVNEAESALDNARLQRREAELALERRTILAPLTGVLGNLSIEPGSFISQQSEITRIDDRSELLVEFRVPERYVGQLEVGTAIRVNALSAADRDLEGTISELDSRLETDSRTLRVRARIPNEDDRLRPGMSFNIHLDFPGETYPAVDPLAIQWSSDGAFVWRIDSEDQVQRVPVRIVQRDSNQVLVEADLQIGDTVVIEGVQALRPGAQVQLVDAPTEAPQEG</sequence>
<dbReference type="Gene3D" id="2.40.50.100">
    <property type="match status" value="1"/>
</dbReference>
<evidence type="ECO:0000313" key="8">
    <source>
        <dbReference type="Proteomes" id="UP000297475"/>
    </source>
</evidence>
<dbReference type="PANTHER" id="PTHR30469">
    <property type="entry name" value="MULTIDRUG RESISTANCE PROTEIN MDTA"/>
    <property type="match status" value="1"/>
</dbReference>
<feature type="coiled-coil region" evidence="2">
    <location>
        <begin position="124"/>
        <end position="175"/>
    </location>
</feature>
<dbReference type="Pfam" id="PF25954">
    <property type="entry name" value="Beta-barrel_RND_2"/>
    <property type="match status" value="1"/>
</dbReference>
<evidence type="ECO:0000313" key="7">
    <source>
        <dbReference type="EMBL" id="TGG94245.1"/>
    </source>
</evidence>
<evidence type="ECO:0000256" key="1">
    <source>
        <dbReference type="ARBA" id="ARBA00009477"/>
    </source>
</evidence>
<keyword evidence="8" id="KW-1185">Reference proteome</keyword>
<dbReference type="RefSeq" id="WP_135482812.1">
    <property type="nucleotide sequence ID" value="NZ_SRMF01000002.1"/>
</dbReference>
<dbReference type="PANTHER" id="PTHR30469:SF11">
    <property type="entry name" value="BLL4320 PROTEIN"/>
    <property type="match status" value="1"/>
</dbReference>
<comment type="caution">
    <text evidence="7">The sequence shown here is derived from an EMBL/GenBank/DDBJ whole genome shotgun (WGS) entry which is preliminary data.</text>
</comment>
<keyword evidence="3" id="KW-0812">Transmembrane</keyword>
<dbReference type="Gene3D" id="1.10.287.470">
    <property type="entry name" value="Helix hairpin bin"/>
    <property type="match status" value="1"/>
</dbReference>
<comment type="similarity">
    <text evidence="1">Belongs to the membrane fusion protein (MFP) (TC 8.A.1) family.</text>
</comment>
<dbReference type="CDD" id="cd00298">
    <property type="entry name" value="ACD_sHsps_p23-like"/>
    <property type="match status" value="1"/>
</dbReference>
<evidence type="ECO:0000256" key="2">
    <source>
        <dbReference type="SAM" id="Coils"/>
    </source>
</evidence>
<dbReference type="Proteomes" id="UP000297475">
    <property type="component" value="Unassembled WGS sequence"/>
</dbReference>
<dbReference type="InterPro" id="IPR058627">
    <property type="entry name" value="MdtA-like_C"/>
</dbReference>
<reference evidence="7 8" key="1">
    <citation type="submission" date="2019-04" db="EMBL/GenBank/DDBJ databases">
        <title>Natronospirillum operosus gen. nov., sp. nov., a haloalkaliphilic satellite isolated from decaying biomass of laboratory culture of cyanobacterium Geitlerinema sp. and proposal of Natronospirillaceae fam. nov. and Saccharospirillaceae fam. nov.</title>
        <authorList>
            <person name="Kevbrin V."/>
            <person name="Boltyanskaya Y."/>
            <person name="Koziaeva V."/>
            <person name="Grouzdev D.S."/>
            <person name="Park M."/>
            <person name="Cho J."/>
        </authorList>
    </citation>
    <scope>NUCLEOTIDE SEQUENCE [LARGE SCALE GENOMIC DNA]</scope>
    <source>
        <strain evidence="7 8">G-116</strain>
    </source>
</reference>
<dbReference type="GO" id="GO:1990281">
    <property type="term" value="C:efflux pump complex"/>
    <property type="evidence" value="ECO:0007669"/>
    <property type="project" value="TreeGrafter"/>
</dbReference>
<evidence type="ECO:0000259" key="5">
    <source>
        <dbReference type="Pfam" id="PF25967"/>
    </source>
</evidence>
<proteinExistence type="inferred from homology"/>
<dbReference type="SUPFAM" id="SSF111369">
    <property type="entry name" value="HlyD-like secretion proteins"/>
    <property type="match status" value="1"/>
</dbReference>
<keyword evidence="3" id="KW-0472">Membrane</keyword>
<dbReference type="Gene3D" id="2.40.420.20">
    <property type="match status" value="1"/>
</dbReference>
<keyword evidence="3" id="KW-1133">Transmembrane helix</keyword>